<dbReference type="InterPro" id="IPR043128">
    <property type="entry name" value="Rev_trsase/Diguanyl_cyclase"/>
</dbReference>
<dbReference type="InterPro" id="IPR043502">
    <property type="entry name" value="DNA/RNA_pol_sf"/>
</dbReference>
<evidence type="ECO:0000256" key="2">
    <source>
        <dbReference type="ARBA" id="ARBA00022695"/>
    </source>
</evidence>
<keyword evidence="5" id="KW-0378">Hydrolase</keyword>
<name>A0A0C3E0W4_9AGAM</name>
<evidence type="ECO:0000259" key="9">
    <source>
        <dbReference type="PROSITE" id="PS50994"/>
    </source>
</evidence>
<keyword evidence="11" id="KW-1185">Reference proteome</keyword>
<dbReference type="Proteomes" id="UP000053989">
    <property type="component" value="Unassembled WGS sequence"/>
</dbReference>
<gene>
    <name evidence="10" type="ORF">SCLCIDRAFT_72375</name>
</gene>
<dbReference type="InParanoid" id="A0A0C3E0W4"/>
<dbReference type="InterPro" id="IPR041588">
    <property type="entry name" value="Integrase_H2C2"/>
</dbReference>
<dbReference type="FunFam" id="3.30.70.270:FF:000020">
    <property type="entry name" value="Transposon Tf2-6 polyprotein-like Protein"/>
    <property type="match status" value="1"/>
</dbReference>
<dbReference type="InterPro" id="IPR041373">
    <property type="entry name" value="RT_RNaseH"/>
</dbReference>
<dbReference type="CDD" id="cd09274">
    <property type="entry name" value="RNase_HI_RT_Ty3"/>
    <property type="match status" value="1"/>
</dbReference>
<dbReference type="InterPro" id="IPR012337">
    <property type="entry name" value="RNaseH-like_sf"/>
</dbReference>
<dbReference type="GO" id="GO:0003723">
    <property type="term" value="F:RNA binding"/>
    <property type="evidence" value="ECO:0007669"/>
    <property type="project" value="UniProtKB-KW"/>
</dbReference>
<protein>
    <recommendedName>
        <fullName evidence="9">Integrase catalytic domain-containing protein</fullName>
    </recommendedName>
</protein>
<dbReference type="SUPFAM" id="SSF56672">
    <property type="entry name" value="DNA/RNA polymerases"/>
    <property type="match status" value="1"/>
</dbReference>
<keyword evidence="4" id="KW-0255">Endonuclease</keyword>
<dbReference type="PANTHER" id="PTHR37984">
    <property type="entry name" value="PROTEIN CBG26694"/>
    <property type="match status" value="1"/>
</dbReference>
<dbReference type="PROSITE" id="PS50994">
    <property type="entry name" value="INTEGRASE"/>
    <property type="match status" value="1"/>
</dbReference>
<evidence type="ECO:0000256" key="7">
    <source>
        <dbReference type="ARBA" id="ARBA00022918"/>
    </source>
</evidence>
<evidence type="ECO:0000313" key="10">
    <source>
        <dbReference type="EMBL" id="KIM61736.1"/>
    </source>
</evidence>
<organism evidence="10 11">
    <name type="scientific">Scleroderma citrinum Foug A</name>
    <dbReference type="NCBI Taxonomy" id="1036808"/>
    <lineage>
        <taxon>Eukaryota</taxon>
        <taxon>Fungi</taxon>
        <taxon>Dikarya</taxon>
        <taxon>Basidiomycota</taxon>
        <taxon>Agaricomycotina</taxon>
        <taxon>Agaricomycetes</taxon>
        <taxon>Agaricomycetidae</taxon>
        <taxon>Boletales</taxon>
        <taxon>Sclerodermatineae</taxon>
        <taxon>Sclerodermataceae</taxon>
        <taxon>Scleroderma</taxon>
    </lineage>
</organism>
<keyword evidence="1" id="KW-0808">Transferase</keyword>
<evidence type="ECO:0000256" key="8">
    <source>
        <dbReference type="SAM" id="MobiDB-lite"/>
    </source>
</evidence>
<dbReference type="AlphaFoldDB" id="A0A0C3E0W4"/>
<dbReference type="OrthoDB" id="3095879at2759"/>
<evidence type="ECO:0000256" key="6">
    <source>
        <dbReference type="ARBA" id="ARBA00022884"/>
    </source>
</evidence>
<dbReference type="FunFam" id="3.10.20.370:FF:000001">
    <property type="entry name" value="Retrovirus-related Pol polyprotein from transposon 17.6-like protein"/>
    <property type="match status" value="1"/>
</dbReference>
<reference evidence="10 11" key="1">
    <citation type="submission" date="2014-04" db="EMBL/GenBank/DDBJ databases">
        <authorList>
            <consortium name="DOE Joint Genome Institute"/>
            <person name="Kuo A."/>
            <person name="Kohler A."/>
            <person name="Nagy L.G."/>
            <person name="Floudas D."/>
            <person name="Copeland A."/>
            <person name="Barry K.W."/>
            <person name="Cichocki N."/>
            <person name="Veneault-Fourrey C."/>
            <person name="LaButti K."/>
            <person name="Lindquist E.A."/>
            <person name="Lipzen A."/>
            <person name="Lundell T."/>
            <person name="Morin E."/>
            <person name="Murat C."/>
            <person name="Sun H."/>
            <person name="Tunlid A."/>
            <person name="Henrissat B."/>
            <person name="Grigoriev I.V."/>
            <person name="Hibbett D.S."/>
            <person name="Martin F."/>
            <person name="Nordberg H.P."/>
            <person name="Cantor M.N."/>
            <person name="Hua S.X."/>
        </authorList>
    </citation>
    <scope>NUCLEOTIDE SEQUENCE [LARGE SCALE GENOMIC DNA]</scope>
    <source>
        <strain evidence="10 11">Foug A</strain>
    </source>
</reference>
<reference evidence="11" key="2">
    <citation type="submission" date="2015-01" db="EMBL/GenBank/DDBJ databases">
        <title>Evolutionary Origins and Diversification of the Mycorrhizal Mutualists.</title>
        <authorList>
            <consortium name="DOE Joint Genome Institute"/>
            <consortium name="Mycorrhizal Genomics Consortium"/>
            <person name="Kohler A."/>
            <person name="Kuo A."/>
            <person name="Nagy L.G."/>
            <person name="Floudas D."/>
            <person name="Copeland A."/>
            <person name="Barry K.W."/>
            <person name="Cichocki N."/>
            <person name="Veneault-Fourrey C."/>
            <person name="LaButti K."/>
            <person name="Lindquist E.A."/>
            <person name="Lipzen A."/>
            <person name="Lundell T."/>
            <person name="Morin E."/>
            <person name="Murat C."/>
            <person name="Riley R."/>
            <person name="Ohm R."/>
            <person name="Sun H."/>
            <person name="Tunlid A."/>
            <person name="Henrissat B."/>
            <person name="Grigoriev I.V."/>
            <person name="Hibbett D.S."/>
            <person name="Martin F."/>
        </authorList>
    </citation>
    <scope>NUCLEOTIDE SEQUENCE [LARGE SCALE GENOMIC DNA]</scope>
    <source>
        <strain evidence="11">Foug A</strain>
    </source>
</reference>
<accession>A0A0C3E0W4</accession>
<evidence type="ECO:0000256" key="5">
    <source>
        <dbReference type="ARBA" id="ARBA00022801"/>
    </source>
</evidence>
<sequence length="463" mass="52182">VRHGEYLPCPVKTMAIRDWPTPTNLKELRSFIGFCNFYRMFIANFSQIAHSLHLLTKKDQEYVWEEAQEQAFQELKKRLTLSPVLRLPDLSKPFTIQTDASKLGTGAVLLQQDATGVSHPCAYLSQALVGAEQNYQVYDLKLLAVICALKAWRPYLISPVEATVIYTDHQNITYFRQPQDLMAQQMRWHSILQEYPVRFVHIAGKKNGAPDLLSQMAHFVPSKTPTSSTVDGQRPPEEAPKTAVPSGKGVLTLSNELAAKARDYCEQRKEKKALQEEEVAKNKKQIYIPAELRREALHEYHDTRPAGHSGVGAMMKKVLKHLWWPSIHRDVRQYVHGCQTCQAAKVNTHPTAPPITPHDVSANPFPFKQVSVDLVTDLPLARGYDSILTIVDQGLTKAVYFLPTNKSASSVDIATLYHDAVYPNYGIPDAVISDRGPQFVSLFTRDLYTRSGIEMKATTAYRP</sequence>
<keyword evidence="6" id="KW-0694">RNA-binding</keyword>
<dbReference type="GO" id="GO:0003964">
    <property type="term" value="F:RNA-directed DNA polymerase activity"/>
    <property type="evidence" value="ECO:0007669"/>
    <property type="project" value="UniProtKB-KW"/>
</dbReference>
<dbReference type="GO" id="GO:0005634">
    <property type="term" value="C:nucleus"/>
    <property type="evidence" value="ECO:0007669"/>
    <property type="project" value="UniProtKB-ARBA"/>
</dbReference>
<dbReference type="InterPro" id="IPR050951">
    <property type="entry name" value="Retrovirus_Pol_polyprotein"/>
</dbReference>
<dbReference type="HOGENOM" id="CLU_000384_33_2_1"/>
<keyword evidence="7" id="KW-0695">RNA-directed DNA polymerase</keyword>
<dbReference type="Pfam" id="PF17921">
    <property type="entry name" value="Integrase_H2C2"/>
    <property type="match status" value="1"/>
</dbReference>
<evidence type="ECO:0000256" key="4">
    <source>
        <dbReference type="ARBA" id="ARBA00022759"/>
    </source>
</evidence>
<feature type="region of interest" description="Disordered" evidence="8">
    <location>
        <begin position="223"/>
        <end position="247"/>
    </location>
</feature>
<evidence type="ECO:0000256" key="3">
    <source>
        <dbReference type="ARBA" id="ARBA00022722"/>
    </source>
</evidence>
<dbReference type="GO" id="GO:0016787">
    <property type="term" value="F:hydrolase activity"/>
    <property type="evidence" value="ECO:0007669"/>
    <property type="project" value="UniProtKB-KW"/>
</dbReference>
<dbReference type="GO" id="GO:0015074">
    <property type="term" value="P:DNA integration"/>
    <property type="evidence" value="ECO:0007669"/>
    <property type="project" value="InterPro"/>
</dbReference>
<feature type="non-terminal residue" evidence="10">
    <location>
        <position position="1"/>
    </location>
</feature>
<feature type="domain" description="Integrase catalytic" evidence="9">
    <location>
        <begin position="360"/>
        <end position="463"/>
    </location>
</feature>
<dbReference type="InterPro" id="IPR001584">
    <property type="entry name" value="Integrase_cat-core"/>
</dbReference>
<dbReference type="Gene3D" id="3.30.420.10">
    <property type="entry name" value="Ribonuclease H-like superfamily/Ribonuclease H"/>
    <property type="match status" value="1"/>
</dbReference>
<evidence type="ECO:0000256" key="1">
    <source>
        <dbReference type="ARBA" id="ARBA00022679"/>
    </source>
</evidence>
<dbReference type="STRING" id="1036808.A0A0C3E0W4"/>
<dbReference type="Gene3D" id="3.30.70.270">
    <property type="match status" value="1"/>
</dbReference>
<dbReference type="PANTHER" id="PTHR37984:SF5">
    <property type="entry name" value="PROTEIN NYNRIN-LIKE"/>
    <property type="match status" value="1"/>
</dbReference>
<dbReference type="GO" id="GO:0004519">
    <property type="term" value="F:endonuclease activity"/>
    <property type="evidence" value="ECO:0007669"/>
    <property type="project" value="UniProtKB-KW"/>
</dbReference>
<dbReference type="EMBL" id="KN822049">
    <property type="protein sequence ID" value="KIM61736.1"/>
    <property type="molecule type" value="Genomic_DNA"/>
</dbReference>
<dbReference type="InterPro" id="IPR036397">
    <property type="entry name" value="RNaseH_sf"/>
</dbReference>
<dbReference type="Gene3D" id="1.10.340.70">
    <property type="match status" value="1"/>
</dbReference>
<evidence type="ECO:0000313" key="11">
    <source>
        <dbReference type="Proteomes" id="UP000053989"/>
    </source>
</evidence>
<dbReference type="Pfam" id="PF17917">
    <property type="entry name" value="RT_RNaseH"/>
    <property type="match status" value="1"/>
</dbReference>
<proteinExistence type="predicted"/>
<keyword evidence="2" id="KW-0548">Nucleotidyltransferase</keyword>
<feature type="non-terminal residue" evidence="10">
    <location>
        <position position="463"/>
    </location>
</feature>
<dbReference type="FunFam" id="1.10.340.70:FF:000001">
    <property type="entry name" value="Retrovirus-related Pol polyprotein from transposon gypsy-like Protein"/>
    <property type="match status" value="1"/>
</dbReference>
<dbReference type="SUPFAM" id="SSF53098">
    <property type="entry name" value="Ribonuclease H-like"/>
    <property type="match status" value="1"/>
</dbReference>
<keyword evidence="3" id="KW-0540">Nuclease</keyword>